<dbReference type="PROSITE" id="PS51257">
    <property type="entry name" value="PROKAR_LIPOPROTEIN"/>
    <property type="match status" value="1"/>
</dbReference>
<dbReference type="Proteomes" id="UP000197092">
    <property type="component" value="Chromosome 1"/>
</dbReference>
<dbReference type="NCBIfam" id="TIGR01845">
    <property type="entry name" value="outer_NodT"/>
    <property type="match status" value="1"/>
</dbReference>
<dbReference type="PANTHER" id="PTHR30203:SF25">
    <property type="entry name" value="OUTER MEMBRANE PROTEIN-RELATED"/>
    <property type="match status" value="1"/>
</dbReference>
<evidence type="ECO:0000313" key="3">
    <source>
        <dbReference type="EMBL" id="ASI91284.1"/>
    </source>
</evidence>
<dbReference type="InterPro" id="IPR010131">
    <property type="entry name" value="MdtP/NodT-like"/>
</dbReference>
<keyword evidence="2" id="KW-1134">Transmembrane beta strand</keyword>
<evidence type="ECO:0000313" key="4">
    <source>
        <dbReference type="Proteomes" id="UP000197092"/>
    </source>
</evidence>
<dbReference type="AlphaFoldDB" id="A0AAN1FIJ6"/>
<dbReference type="SUPFAM" id="SSF56954">
    <property type="entry name" value="Outer membrane efflux proteins (OEP)"/>
    <property type="match status" value="1"/>
</dbReference>
<dbReference type="Gene3D" id="2.20.200.10">
    <property type="entry name" value="Outer membrane efflux proteins (OEP)"/>
    <property type="match status" value="1"/>
</dbReference>
<dbReference type="Gene3D" id="1.20.1600.10">
    <property type="entry name" value="Outer membrane efflux proteins (OEP)"/>
    <property type="match status" value="1"/>
</dbReference>
<organism evidence="3 4">
    <name type="scientific">Vibrio mediterranei</name>
    <dbReference type="NCBI Taxonomy" id="689"/>
    <lineage>
        <taxon>Bacteria</taxon>
        <taxon>Pseudomonadati</taxon>
        <taxon>Pseudomonadota</taxon>
        <taxon>Gammaproteobacteria</taxon>
        <taxon>Vibrionales</taxon>
        <taxon>Vibrionaceae</taxon>
        <taxon>Vibrio</taxon>
    </lineage>
</organism>
<dbReference type="GO" id="GO:0009279">
    <property type="term" value="C:cell outer membrane"/>
    <property type="evidence" value="ECO:0007669"/>
    <property type="project" value="UniProtKB-SubCell"/>
</dbReference>
<keyword evidence="2" id="KW-0472">Membrane</keyword>
<comment type="subcellular location">
    <subcellularLocation>
        <location evidence="2">Cell outer membrane</location>
        <topology evidence="2">Lipid-anchor</topology>
    </subcellularLocation>
</comment>
<evidence type="ECO:0000256" key="1">
    <source>
        <dbReference type="ARBA" id="ARBA00007613"/>
    </source>
</evidence>
<keyword evidence="2" id="KW-0449">Lipoprotein</keyword>
<dbReference type="PANTHER" id="PTHR30203">
    <property type="entry name" value="OUTER MEMBRANE CATION EFFLUX PROTEIN"/>
    <property type="match status" value="1"/>
</dbReference>
<dbReference type="InterPro" id="IPR003423">
    <property type="entry name" value="OMP_efflux"/>
</dbReference>
<protein>
    <recommendedName>
        <fullName evidence="5">Efflux transporter outer membrane subunit</fullName>
    </recommendedName>
</protein>
<proteinExistence type="inferred from homology"/>
<keyword evidence="2" id="KW-0812">Transmembrane</keyword>
<reference evidence="4" key="1">
    <citation type="submission" date="2016-12" db="EMBL/GenBank/DDBJ databases">
        <title>Comparative genomic analysis reveals the diversity, evolution, and environmental adaptation strategies of the genus Vibrio.</title>
        <authorList>
            <person name="Lin H."/>
            <person name="Wang X."/>
            <person name="Zhang X.-H."/>
        </authorList>
    </citation>
    <scope>NUCLEOTIDE SEQUENCE [LARGE SCALE GENOMIC DNA]</scope>
    <source>
        <strain evidence="4">QT6D1</strain>
    </source>
</reference>
<evidence type="ECO:0008006" key="5">
    <source>
        <dbReference type="Google" id="ProtNLM"/>
    </source>
</evidence>
<name>A0AAN1FIJ6_9VIBR</name>
<accession>A0AAN1FIJ6</accession>
<dbReference type="EMBL" id="CP018308">
    <property type="protein sequence ID" value="ASI91284.1"/>
    <property type="molecule type" value="Genomic_DNA"/>
</dbReference>
<keyword evidence="2" id="KW-0564">Palmitate</keyword>
<dbReference type="Pfam" id="PF02321">
    <property type="entry name" value="OEP"/>
    <property type="match status" value="2"/>
</dbReference>
<dbReference type="GO" id="GO:0015562">
    <property type="term" value="F:efflux transmembrane transporter activity"/>
    <property type="evidence" value="ECO:0007669"/>
    <property type="project" value="InterPro"/>
</dbReference>
<comment type="similarity">
    <text evidence="1 2">Belongs to the outer membrane factor (OMF) (TC 1.B.17) family.</text>
</comment>
<dbReference type="KEGG" id="vsh:BSZ05_16530"/>
<evidence type="ECO:0000256" key="2">
    <source>
        <dbReference type="RuleBase" id="RU362097"/>
    </source>
</evidence>
<sequence>METHHSRKCLLKATKLAPLTLAITLAGCAVGPDYTEPTMTLSNTYLYGSNKQQTENDYWWTSFNDDSLNQMVQDVQRQNIPLKMAAERIKMANSYQSVVSSFKVPTVNIGAGYFNYQLSKNDSLLGPALNPIGDSLPTGTPLDSTTLLNNQHDGVFAGASIGWEMDLFGRIDRQSNAAKIRVEQAEIYRSGLNTLITADLVHNYLQYRGAQERMALIDANLADQTKTLELVKKLVKSGYGSELDLAQAQTMLAATESVIPQLEIAQQVHKQRMATLLGEPLTQVDIRLASSAGLPSLEGVIPVGLPSDLLKRRPDIRIAEREMAALNEEVAASIANRYPKFFLTGTPGVSASSFDDLFDSDSVGWAGAVGVSWNVFDGGRGETLVKLNEARFDAAVLGYEHSVNTAITEVDSMLFAYGRSQQNEQRIQEALNASDNALSKAQSLYKAGLINHLALLDAQRQQRIMEDRLLAARLQTAQVTVGVFKSLGGDWQLPNLVPEDA</sequence>
<dbReference type="RefSeq" id="WP_088877576.1">
    <property type="nucleotide sequence ID" value="NZ_CP018308.1"/>
</dbReference>
<gene>
    <name evidence="3" type="ORF">BSZ05_16530</name>
</gene>